<gene>
    <name evidence="9" type="ORF">H8909_07150</name>
</gene>
<dbReference type="RefSeq" id="WP_187012330.1">
    <property type="nucleotide sequence ID" value="NZ_JACRWG010000026.1"/>
</dbReference>
<dbReference type="InterPro" id="IPR050448">
    <property type="entry name" value="OpgB/LTA_synthase_biosynth"/>
</dbReference>
<feature type="transmembrane region" description="Helical" evidence="7">
    <location>
        <begin position="79"/>
        <end position="98"/>
    </location>
</feature>
<evidence type="ECO:0000256" key="2">
    <source>
        <dbReference type="ARBA" id="ARBA00004936"/>
    </source>
</evidence>
<feature type="transmembrane region" description="Helical" evidence="7">
    <location>
        <begin position="141"/>
        <end position="161"/>
    </location>
</feature>
<sequence>MKKTHTAHLSLIIGTLLMLLDQLFWTSHAKHINISKVGTLMSTIQVQHIITLIGLDLVIISLGYIYSKKENSFAEALKLWLYTVVVGLISTIICFLLTKKIDTNAIYSIFLPIIRNVSPVITGVILSLICYPFMKKVNQRYLKWILLALLLLPTLSGIDSLGLSDGYSISFTFILFYLGVIEASEEKRFSIISLILLCLMNVLCVTMMPLCSKIVHGDMSTALRFTTSISFFEVMIAIYFIRLLRNVPFFNKWSFIRYIPIASLVLIGAGRLENIVSWNEDLVGTSFNKLFRQSELEALLIVFVIFLVTFLIKQIPQVKRVVKSIEEHFSDFELSNQWFTKEAQLIKQYLKNHRINIIMLLCAYILSFASFIAMNTSYNIEINAIETYNIFWYTLFARQFFVLLNTLMLVLVARFLMAITRRYWVSVLITGFAQIVITVANRLKVIYREEPIIPGDLAMIKAWKSLLGMMGKNIIIASIALVVLVVILIIYLEKKHPYAIHMSLKKSIIWVLVTSIFFSGTLLFNHDGSYVNALMRDLGDQPYFFNQLFGAKVNGPLLQFLNNIDVSVMNEPENYSKETMTQLYKKYAQESARINRRRRNDWDDQIVIMGLSESFADPYRIPELTLANDPIPYIRSLMKTTTSGLMYSTGYGGGTANMEYMALTGLNQGFFSAALTPYTQLVPTQNQAYAFSRLFNQAVAIHPYIGVYYSRQTVYQNFGFNKFMYLGSKYPIKHQSSIDRSAYLSDETAYANTIDEILDAQGSKFINLVTMQNHLPYDNNYYDGKEKYAASGNAVTNDYVRGMVEEYVMGLHHTDEAVKNFIEKIDSINKPITFVFYGDHLPGIYWDTNNNNILHQTDYFIYSNKYARRHLGRRIYKQYDLVAPTDFMSLVQKQTLTKTTPYSALLEKVLDELPVITTKAAAGSKEESDAAMINDNGELIKYDDLSSSQKELYNDYKLVQYDMTAGNNYLENMNFTR</sequence>
<accession>A0ABR7KBE3</accession>
<proteinExistence type="predicted"/>
<evidence type="ECO:0000259" key="8">
    <source>
        <dbReference type="Pfam" id="PF00884"/>
    </source>
</evidence>
<reference evidence="9 10" key="1">
    <citation type="submission" date="2020-08" db="EMBL/GenBank/DDBJ databases">
        <authorList>
            <person name="Liu C."/>
            <person name="Sun Q."/>
        </authorList>
    </citation>
    <scope>NUCLEOTIDE SEQUENCE [LARGE SCALE GENOMIC DNA]</scope>
    <source>
        <strain evidence="9 10">NSJ-22</strain>
    </source>
</reference>
<dbReference type="PANTHER" id="PTHR47371">
    <property type="entry name" value="LIPOTEICHOIC ACID SYNTHASE"/>
    <property type="match status" value="1"/>
</dbReference>
<comment type="subcellular location">
    <subcellularLocation>
        <location evidence="1">Cell membrane</location>
        <topology evidence="1">Multi-pass membrane protein</topology>
    </subcellularLocation>
</comment>
<dbReference type="Pfam" id="PF00884">
    <property type="entry name" value="Sulfatase"/>
    <property type="match status" value="1"/>
</dbReference>
<evidence type="ECO:0000256" key="3">
    <source>
        <dbReference type="ARBA" id="ARBA00022475"/>
    </source>
</evidence>
<protein>
    <submittedName>
        <fullName evidence="9">Sulfatase-like hydrolase/transferase</fullName>
    </submittedName>
</protein>
<evidence type="ECO:0000256" key="4">
    <source>
        <dbReference type="ARBA" id="ARBA00022692"/>
    </source>
</evidence>
<name>A0ABR7KBE3_9FIRM</name>
<keyword evidence="4 7" id="KW-0812">Transmembrane</keyword>
<feature type="transmembrane region" description="Helical" evidence="7">
    <location>
        <begin position="167"/>
        <end position="184"/>
    </location>
</feature>
<evidence type="ECO:0000256" key="1">
    <source>
        <dbReference type="ARBA" id="ARBA00004651"/>
    </source>
</evidence>
<keyword evidence="3" id="KW-1003">Cell membrane</keyword>
<comment type="caution">
    <text evidence="9">The sequence shown here is derived from an EMBL/GenBank/DDBJ whole genome shotgun (WGS) entry which is preliminary data.</text>
</comment>
<dbReference type="Proteomes" id="UP000603474">
    <property type="component" value="Unassembled WGS sequence"/>
</dbReference>
<keyword evidence="6 7" id="KW-0472">Membrane</keyword>
<dbReference type="EMBL" id="JACRWG010000026">
    <property type="protein sequence ID" value="MBC6010020.1"/>
    <property type="molecule type" value="Genomic_DNA"/>
</dbReference>
<feature type="transmembrane region" description="Helical" evidence="7">
    <location>
        <begin position="423"/>
        <end position="440"/>
    </location>
</feature>
<feature type="transmembrane region" description="Helical" evidence="7">
    <location>
        <begin position="390"/>
        <end position="416"/>
    </location>
</feature>
<feature type="transmembrane region" description="Helical" evidence="7">
    <location>
        <begin position="296"/>
        <end position="312"/>
    </location>
</feature>
<comment type="pathway">
    <text evidence="2">Cell wall biogenesis; lipoteichoic acid biosynthesis.</text>
</comment>
<feature type="domain" description="Sulfatase N-terminal" evidence="8">
    <location>
        <begin position="608"/>
        <end position="881"/>
    </location>
</feature>
<keyword evidence="5 7" id="KW-1133">Transmembrane helix</keyword>
<feature type="transmembrane region" description="Helical" evidence="7">
    <location>
        <begin position="357"/>
        <end position="378"/>
    </location>
</feature>
<evidence type="ECO:0000256" key="5">
    <source>
        <dbReference type="ARBA" id="ARBA00022989"/>
    </source>
</evidence>
<keyword evidence="10" id="KW-1185">Reference proteome</keyword>
<feature type="transmembrane region" description="Helical" evidence="7">
    <location>
        <begin position="474"/>
        <end position="492"/>
    </location>
</feature>
<feature type="transmembrane region" description="Helical" evidence="7">
    <location>
        <begin position="104"/>
        <end position="129"/>
    </location>
</feature>
<feature type="transmembrane region" description="Helical" evidence="7">
    <location>
        <begin position="191"/>
        <end position="210"/>
    </location>
</feature>
<evidence type="ECO:0000313" key="9">
    <source>
        <dbReference type="EMBL" id="MBC6010020.1"/>
    </source>
</evidence>
<organism evidence="9 10">
    <name type="scientific">Catenibacterium faecis</name>
    <dbReference type="NCBI Taxonomy" id="2764323"/>
    <lineage>
        <taxon>Bacteria</taxon>
        <taxon>Bacillati</taxon>
        <taxon>Bacillota</taxon>
        <taxon>Erysipelotrichia</taxon>
        <taxon>Erysipelotrichales</taxon>
        <taxon>Coprobacillaceae</taxon>
        <taxon>Catenibacterium</taxon>
    </lineage>
</organism>
<evidence type="ECO:0000313" key="10">
    <source>
        <dbReference type="Proteomes" id="UP000603474"/>
    </source>
</evidence>
<evidence type="ECO:0000256" key="6">
    <source>
        <dbReference type="ARBA" id="ARBA00023136"/>
    </source>
</evidence>
<feature type="transmembrane region" description="Helical" evidence="7">
    <location>
        <begin position="222"/>
        <end position="243"/>
    </location>
</feature>
<dbReference type="SUPFAM" id="SSF53649">
    <property type="entry name" value="Alkaline phosphatase-like"/>
    <property type="match status" value="1"/>
</dbReference>
<dbReference type="InterPro" id="IPR017850">
    <property type="entry name" value="Alkaline_phosphatase_core_sf"/>
</dbReference>
<feature type="transmembrane region" description="Helical" evidence="7">
    <location>
        <begin position="255"/>
        <end position="276"/>
    </location>
</feature>
<dbReference type="CDD" id="cd16015">
    <property type="entry name" value="LTA_synthase"/>
    <property type="match status" value="1"/>
</dbReference>
<feature type="transmembrane region" description="Helical" evidence="7">
    <location>
        <begin position="504"/>
        <end position="524"/>
    </location>
</feature>
<dbReference type="InterPro" id="IPR000917">
    <property type="entry name" value="Sulfatase_N"/>
</dbReference>
<dbReference type="Gene3D" id="3.40.720.10">
    <property type="entry name" value="Alkaline Phosphatase, subunit A"/>
    <property type="match status" value="1"/>
</dbReference>
<evidence type="ECO:0000256" key="7">
    <source>
        <dbReference type="SAM" id="Phobius"/>
    </source>
</evidence>
<dbReference type="PANTHER" id="PTHR47371:SF3">
    <property type="entry name" value="PHOSPHOGLYCEROL TRANSFERASE I"/>
    <property type="match status" value="1"/>
</dbReference>
<feature type="transmembrane region" description="Helical" evidence="7">
    <location>
        <begin position="45"/>
        <end position="67"/>
    </location>
</feature>